<dbReference type="GO" id="GO:0006308">
    <property type="term" value="P:DNA catabolic process"/>
    <property type="evidence" value="ECO:0007669"/>
    <property type="project" value="UniProtKB-UniRule"/>
</dbReference>
<dbReference type="InterPro" id="IPR047416">
    <property type="entry name" value="XPF_nuclease_Mus81"/>
</dbReference>
<dbReference type="InterPro" id="IPR006166">
    <property type="entry name" value="ERCC4_domain"/>
</dbReference>
<dbReference type="InterPro" id="IPR042530">
    <property type="entry name" value="EME1/EME2_C"/>
</dbReference>
<dbReference type="InterPro" id="IPR033309">
    <property type="entry name" value="Mus81"/>
</dbReference>
<dbReference type="GO" id="GO:0048257">
    <property type="term" value="F:3'-flap endonuclease activity"/>
    <property type="evidence" value="ECO:0007669"/>
    <property type="project" value="TreeGrafter"/>
</dbReference>
<dbReference type="AlphaFoldDB" id="A0A0C7MKG5"/>
<evidence type="ECO:0000256" key="5">
    <source>
        <dbReference type="ARBA" id="ARBA00022722"/>
    </source>
</evidence>
<gene>
    <name evidence="17" type="ORF">LALA0_S01e07514g</name>
</gene>
<evidence type="ECO:0000256" key="15">
    <source>
        <dbReference type="RuleBase" id="RU369042"/>
    </source>
</evidence>
<evidence type="ECO:0000256" key="1">
    <source>
        <dbReference type="ARBA" id="ARBA00001946"/>
    </source>
</evidence>
<evidence type="ECO:0000256" key="7">
    <source>
        <dbReference type="ARBA" id="ARBA00022759"/>
    </source>
</evidence>
<dbReference type="EMBL" id="LN736360">
    <property type="protein sequence ID" value="CEP60298.1"/>
    <property type="molecule type" value="Genomic_DNA"/>
</dbReference>
<keyword evidence="11 15" id="KW-0233">DNA recombination</keyword>
<dbReference type="GO" id="GO:0046872">
    <property type="term" value="F:metal ion binding"/>
    <property type="evidence" value="ECO:0007669"/>
    <property type="project" value="UniProtKB-UniRule"/>
</dbReference>
<reference evidence="17 18" key="1">
    <citation type="submission" date="2014-12" db="EMBL/GenBank/DDBJ databases">
        <authorList>
            <person name="Neuveglise Cecile"/>
        </authorList>
    </citation>
    <scope>NUCLEOTIDE SEQUENCE [LARGE SCALE GENOMIC DNA]</scope>
    <source>
        <strain evidence="17 18">CBS 12615</strain>
    </source>
</reference>
<dbReference type="InterPro" id="IPR036388">
    <property type="entry name" value="WH-like_DNA-bd_sf"/>
</dbReference>
<dbReference type="InterPro" id="IPR047417">
    <property type="entry name" value="WHD_MUS81"/>
</dbReference>
<dbReference type="Proteomes" id="UP000054304">
    <property type="component" value="Unassembled WGS sequence"/>
</dbReference>
<evidence type="ECO:0000256" key="14">
    <source>
        <dbReference type="ARBA" id="ARBA00023254"/>
    </source>
</evidence>
<dbReference type="EC" id="3.1.22.-" evidence="15"/>
<comment type="cofactor">
    <cofactor evidence="1 15">
        <name>Mg(2+)</name>
        <dbReference type="ChEBI" id="CHEBI:18420"/>
    </cofactor>
</comment>
<evidence type="ECO:0000313" key="18">
    <source>
        <dbReference type="Proteomes" id="UP000054304"/>
    </source>
</evidence>
<dbReference type="SMART" id="SM00891">
    <property type="entry name" value="ERCC4"/>
    <property type="match status" value="1"/>
</dbReference>
<dbReference type="RefSeq" id="XP_022626543.1">
    <property type="nucleotide sequence ID" value="XM_022774447.1"/>
</dbReference>
<dbReference type="FunFam" id="3.40.50.10130:FF:000011">
    <property type="entry name" value="Crossover junction endonuclease MUS81"/>
    <property type="match status" value="1"/>
</dbReference>
<keyword evidence="8 15" id="KW-0227">DNA damage</keyword>
<evidence type="ECO:0000256" key="3">
    <source>
        <dbReference type="ARBA" id="ARBA00010015"/>
    </source>
</evidence>
<dbReference type="SUPFAM" id="SSF52980">
    <property type="entry name" value="Restriction endonuclease-like"/>
    <property type="match status" value="1"/>
</dbReference>
<keyword evidence="10 15" id="KW-0460">Magnesium</keyword>
<evidence type="ECO:0000256" key="2">
    <source>
        <dbReference type="ARBA" id="ARBA00004123"/>
    </source>
</evidence>
<evidence type="ECO:0000256" key="13">
    <source>
        <dbReference type="ARBA" id="ARBA00023242"/>
    </source>
</evidence>
<comment type="subcellular location">
    <subcellularLocation>
        <location evidence="2 15">Nucleus</location>
    </subcellularLocation>
</comment>
<dbReference type="Gene3D" id="1.10.150.670">
    <property type="entry name" value="Crossover junction endonuclease EME1, DNA-binding domain"/>
    <property type="match status" value="1"/>
</dbReference>
<dbReference type="HOGENOM" id="CLU_014329_1_0_1"/>
<dbReference type="GO" id="GO:0048476">
    <property type="term" value="C:Holliday junction resolvase complex"/>
    <property type="evidence" value="ECO:0007669"/>
    <property type="project" value="UniProtKB-UniRule"/>
</dbReference>
<keyword evidence="18" id="KW-1185">Reference proteome</keyword>
<dbReference type="CDD" id="cd20074">
    <property type="entry name" value="XPF_nuclease_Mus81"/>
    <property type="match status" value="1"/>
</dbReference>
<proteinExistence type="inferred from homology"/>
<dbReference type="FunFam" id="1.10.10.10:FF:000307">
    <property type="entry name" value="Crossover junction endonuclease MUS81"/>
    <property type="match status" value="1"/>
</dbReference>
<dbReference type="Pfam" id="PF02732">
    <property type="entry name" value="ERCC4"/>
    <property type="match status" value="1"/>
</dbReference>
<evidence type="ECO:0000259" key="16">
    <source>
        <dbReference type="SMART" id="SM00891"/>
    </source>
</evidence>
<dbReference type="PANTHER" id="PTHR13451">
    <property type="entry name" value="CLASS II CROSSOVER JUNCTION ENDONUCLEASE MUS81"/>
    <property type="match status" value="1"/>
</dbReference>
<dbReference type="GO" id="GO:0006265">
    <property type="term" value="P:DNA topological change"/>
    <property type="evidence" value="ECO:0007669"/>
    <property type="project" value="EnsemblFungi"/>
</dbReference>
<dbReference type="GO" id="GO:0000712">
    <property type="term" value="P:resolution of meiotic recombination intermediates"/>
    <property type="evidence" value="ECO:0007669"/>
    <property type="project" value="EnsemblFungi"/>
</dbReference>
<evidence type="ECO:0000256" key="8">
    <source>
        <dbReference type="ARBA" id="ARBA00022763"/>
    </source>
</evidence>
<evidence type="ECO:0000256" key="6">
    <source>
        <dbReference type="ARBA" id="ARBA00022723"/>
    </source>
</evidence>
<dbReference type="InterPro" id="IPR011335">
    <property type="entry name" value="Restrct_endonuc-II-like"/>
</dbReference>
<keyword evidence="14" id="KW-0469">Meiosis</keyword>
<keyword evidence="9 15" id="KW-0378">Hydrolase</keyword>
<evidence type="ECO:0000256" key="9">
    <source>
        <dbReference type="ARBA" id="ARBA00022801"/>
    </source>
</evidence>
<keyword evidence="13 15" id="KW-0539">Nucleus</keyword>
<dbReference type="GO" id="GO:0031573">
    <property type="term" value="P:mitotic intra-S DNA damage checkpoint signaling"/>
    <property type="evidence" value="ECO:0007669"/>
    <property type="project" value="TreeGrafter"/>
</dbReference>
<organism evidence="17 18">
    <name type="scientific">Lachancea lanzarotensis</name>
    <dbReference type="NCBI Taxonomy" id="1245769"/>
    <lineage>
        <taxon>Eukaryota</taxon>
        <taxon>Fungi</taxon>
        <taxon>Dikarya</taxon>
        <taxon>Ascomycota</taxon>
        <taxon>Saccharomycotina</taxon>
        <taxon>Saccharomycetes</taxon>
        <taxon>Saccharomycetales</taxon>
        <taxon>Saccharomycetaceae</taxon>
        <taxon>Lachancea</taxon>
    </lineage>
</organism>
<feature type="domain" description="ERCC4" evidence="16">
    <location>
        <begin position="337"/>
        <end position="434"/>
    </location>
</feature>
<keyword evidence="6 15" id="KW-0479">Metal-binding</keyword>
<keyword evidence="12 15" id="KW-0234">DNA repair</keyword>
<sequence length="618" mass="70786">MSLPEDLKPLYTEWLGIETEKAAQKSEKLGVVYAKALENLKTHEATLFHPNQLLAVKGIGNRIKNVLRDRLHAYCQESGFQLPLDPALRVENLEKRQRTKIRSLHATDDLDDHQPSKKRRKYVPKRRSGAYAILLALLEAHSSRQGSSKIEIVAMAGKYCDHSFSSNPASRDFHSAWSSIKTLLARELVVEEGRPKRYILTEEGEDMAHSLKKTDQIEFEDELAYQNRLNTQRSGSPQRDDSDSPDFSVNYSALMEASASPSTKNPSIALARQESVLHQDSTPFLSQQAGLREDSFTGQSPPQIPASPLKKVRDNIVRARWEGISYEFWNPGSYEIVLIIDHREVKSKQEREFFATQLQARGVSVETRQLSLSDMLWIARNKVSKRECVLNFMLERKRLDDFAMSIMDNRFVEQKNRLKKTGCKNIHYLVEDTVSDTANRMADAIKTAVWITVIYNGFHVKRTKNSDGTVAWLKGMTQTIESYYTEKALLVMSPRDLKSQEDYFNTLHRFREQFERNEHLECCQRFDCFQEIMDKRSLMTVKELYLRALLTNKGVSLEKAISIQNKFPTLKSLLLAYRRCDTEAAGKNLIADALKNEPGTRKIGKALSETLWCSFGKS</sequence>
<comment type="function">
    <text evidence="15">Interacts with EME1 to form a DNA structure-specific endonuclease with substrate preference for branched DNA structures with a 5'-end at the branch nick. Typical substrates include 3'-flap structures, D-loops, replication forks and nicked Holliday junctions. May be required in mitosis for the processing of stalled or collapsed replication fork intermediates. May be required in meiosis for the repair of meiosis-specific double strand breaks subsequent to single-end invasion (SEI).</text>
</comment>
<dbReference type="GO" id="GO:0000727">
    <property type="term" value="P:double-strand break repair via break-induced replication"/>
    <property type="evidence" value="ECO:0007669"/>
    <property type="project" value="UniProtKB-UniRule"/>
</dbReference>
<dbReference type="PANTHER" id="PTHR13451:SF0">
    <property type="entry name" value="CROSSOVER JUNCTION ENDONUCLEASE MUS81"/>
    <property type="match status" value="1"/>
</dbReference>
<accession>A0A0C7MKG5</accession>
<dbReference type="STRING" id="1245769.A0A0C7MKG5"/>
<dbReference type="GeneID" id="34683676"/>
<dbReference type="GO" id="GO:0004857">
    <property type="term" value="F:enzyme inhibitor activity"/>
    <property type="evidence" value="ECO:0007669"/>
    <property type="project" value="EnsemblFungi"/>
</dbReference>
<name>A0A0C7MKG5_9SACH</name>
<dbReference type="Gene3D" id="1.10.10.10">
    <property type="entry name" value="Winged helix-like DNA-binding domain superfamily/Winged helix DNA-binding domain"/>
    <property type="match status" value="1"/>
</dbReference>
<dbReference type="Gene3D" id="1.10.150.110">
    <property type="entry name" value="DNA polymerase beta, N-terminal domain-like"/>
    <property type="match status" value="1"/>
</dbReference>
<dbReference type="GO" id="GO:0003677">
    <property type="term" value="F:DNA binding"/>
    <property type="evidence" value="ECO:0007669"/>
    <property type="project" value="UniProtKB-UniRule"/>
</dbReference>
<evidence type="ECO:0000313" key="17">
    <source>
        <dbReference type="EMBL" id="CEP60298.1"/>
    </source>
</evidence>
<dbReference type="Pfam" id="PF21136">
    <property type="entry name" value="WHD_MUS81"/>
    <property type="match status" value="1"/>
</dbReference>
<dbReference type="Pfam" id="PF21292">
    <property type="entry name" value="EME1-MUS81_C"/>
    <property type="match status" value="1"/>
</dbReference>
<dbReference type="Gene3D" id="3.40.50.10130">
    <property type="match status" value="1"/>
</dbReference>
<dbReference type="InterPro" id="IPR027421">
    <property type="entry name" value="DNA_pol_lamdba_lyase_dom_sf"/>
</dbReference>
<evidence type="ECO:0000256" key="11">
    <source>
        <dbReference type="ARBA" id="ARBA00023172"/>
    </source>
</evidence>
<comment type="subunit">
    <text evidence="15">Interacts with EME1.</text>
</comment>
<evidence type="ECO:0000256" key="10">
    <source>
        <dbReference type="ARBA" id="ARBA00022842"/>
    </source>
</evidence>
<evidence type="ECO:0000256" key="4">
    <source>
        <dbReference type="ARBA" id="ARBA00017114"/>
    </source>
</evidence>
<dbReference type="CDD" id="cd21036">
    <property type="entry name" value="WH_MUS81"/>
    <property type="match status" value="1"/>
</dbReference>
<dbReference type="OrthoDB" id="5963188at2759"/>
<comment type="similarity">
    <text evidence="3 15">Belongs to the XPF family.</text>
</comment>
<dbReference type="GO" id="GO:0005634">
    <property type="term" value="C:nucleus"/>
    <property type="evidence" value="ECO:0007669"/>
    <property type="project" value="UniProtKB-SubCell"/>
</dbReference>
<dbReference type="GO" id="GO:0008821">
    <property type="term" value="F:crossover junction DNA endonuclease activity"/>
    <property type="evidence" value="ECO:0007669"/>
    <property type="project" value="UniProtKB-UniRule"/>
</dbReference>
<evidence type="ECO:0000256" key="12">
    <source>
        <dbReference type="ARBA" id="ARBA00023204"/>
    </source>
</evidence>
<keyword evidence="5 15" id="KW-0540">Nuclease</keyword>
<keyword evidence="7 15" id="KW-0255">Endonuclease</keyword>
<protein>
    <recommendedName>
        <fullName evidence="4 15">Crossover junction endonuclease MUS81</fullName>
        <ecNumber evidence="15">3.1.22.-</ecNumber>
    </recommendedName>
</protein>